<dbReference type="EMBL" id="VOIH02000002">
    <property type="protein sequence ID" value="KAF3452602.1"/>
    <property type="molecule type" value="Genomic_DNA"/>
</dbReference>
<dbReference type="AlphaFoldDB" id="A0A8K0MNI1"/>
<dbReference type="InterPro" id="IPR027786">
    <property type="entry name" value="Nse4/EID"/>
</dbReference>
<feature type="region of interest" description="Disordered" evidence="8">
    <location>
        <begin position="336"/>
        <end position="357"/>
    </location>
</feature>
<feature type="domain" description="Non-structural maintenance of chromosome element 4 C-terminal" evidence="9">
    <location>
        <begin position="235"/>
        <end position="322"/>
    </location>
</feature>
<dbReference type="GO" id="GO:0005634">
    <property type="term" value="C:nucleus"/>
    <property type="evidence" value="ECO:0007669"/>
    <property type="project" value="UniProtKB-SubCell"/>
</dbReference>
<dbReference type="GO" id="GO:0006281">
    <property type="term" value="P:DNA repair"/>
    <property type="evidence" value="ECO:0007669"/>
    <property type="project" value="UniProtKB-UniRule"/>
</dbReference>
<evidence type="ECO:0000256" key="8">
    <source>
        <dbReference type="SAM" id="MobiDB-lite"/>
    </source>
</evidence>
<comment type="subunit">
    <text evidence="7">Component of the SMC5-SMC6 complex.</text>
</comment>
<feature type="compositionally biased region" description="Polar residues" evidence="8">
    <location>
        <begin position="336"/>
        <end position="347"/>
    </location>
</feature>
<dbReference type="Proteomes" id="UP000796880">
    <property type="component" value="Unassembled WGS sequence"/>
</dbReference>
<protein>
    <recommendedName>
        <fullName evidence="7">Non-structural maintenance of chromosomes element 4</fullName>
    </recommendedName>
</protein>
<sequence length="389" mass="44068">MPKTRACKTTAGDPAEQLGTVKRESLISDRVETHGNDSTQPALQCTAERRMLRSKYLNFMNKINEKRDDLERPDSMKFKTLIGEVERLHQQVQKPREQVADAEALLDLTNTLVTCVKSQYSEGITPSDFIFCLFRNFGRSNGAITMQEDAQNSVCWKDIGLDVSHIFSKARGCCTMLGPMNAELKKRKTVVGRKRSRPTVTVKPEELDDTQVEEKTDTDKNMSIIFEILKREKRVRLDCLIFNRMSFAQTVENLFALSFLVKDGRAEITVDANGSHLVSPRNAPSSNSVMSRDVAYSHFVFRFDFKDWKLMMDVVAVGKELMPRRNHSSSIAASQMETAANNSQAAPPTSPIRKFSKNRGRVLVEGSVTQQSFESNDEGMIRSFKRKLY</sequence>
<organism evidence="10 11">
    <name type="scientific">Rhamnella rubrinervis</name>
    <dbReference type="NCBI Taxonomy" id="2594499"/>
    <lineage>
        <taxon>Eukaryota</taxon>
        <taxon>Viridiplantae</taxon>
        <taxon>Streptophyta</taxon>
        <taxon>Embryophyta</taxon>
        <taxon>Tracheophyta</taxon>
        <taxon>Spermatophyta</taxon>
        <taxon>Magnoliopsida</taxon>
        <taxon>eudicotyledons</taxon>
        <taxon>Gunneridae</taxon>
        <taxon>Pentapetalae</taxon>
        <taxon>rosids</taxon>
        <taxon>fabids</taxon>
        <taxon>Rosales</taxon>
        <taxon>Rhamnaceae</taxon>
        <taxon>rhamnoid group</taxon>
        <taxon>Rhamneae</taxon>
        <taxon>Rhamnella</taxon>
    </lineage>
</organism>
<evidence type="ECO:0000259" key="9">
    <source>
        <dbReference type="Pfam" id="PF08743"/>
    </source>
</evidence>
<dbReference type="GO" id="GO:0030915">
    <property type="term" value="C:Smc5-Smc6 complex"/>
    <property type="evidence" value="ECO:0007669"/>
    <property type="project" value="UniProtKB-UniRule"/>
</dbReference>
<evidence type="ECO:0000256" key="1">
    <source>
        <dbReference type="ARBA" id="ARBA00004123"/>
    </source>
</evidence>
<dbReference type="Pfam" id="PF08743">
    <property type="entry name" value="Nse4_C"/>
    <property type="match status" value="1"/>
</dbReference>
<gene>
    <name evidence="10" type="ORF">FNV43_RR03035</name>
</gene>
<evidence type="ECO:0000313" key="10">
    <source>
        <dbReference type="EMBL" id="KAF3452602.1"/>
    </source>
</evidence>
<keyword evidence="4 7" id="KW-0233">DNA recombination</keyword>
<evidence type="ECO:0000256" key="6">
    <source>
        <dbReference type="ARBA" id="ARBA00023242"/>
    </source>
</evidence>
<evidence type="ECO:0000256" key="4">
    <source>
        <dbReference type="ARBA" id="ARBA00023172"/>
    </source>
</evidence>
<keyword evidence="6 7" id="KW-0539">Nucleus</keyword>
<dbReference type="OrthoDB" id="361242at2759"/>
<comment type="caution">
    <text evidence="10">The sequence shown here is derived from an EMBL/GenBank/DDBJ whole genome shotgun (WGS) entry which is preliminary data.</text>
</comment>
<dbReference type="PANTHER" id="PTHR16140:SF0">
    <property type="entry name" value="NON-STRUCTURAL MAINTENANCE OF CHROMOSOMES ELEMENT 4"/>
    <property type="match status" value="1"/>
</dbReference>
<keyword evidence="3 7" id="KW-0227">DNA damage</keyword>
<reference evidence="10" key="1">
    <citation type="submission" date="2020-03" db="EMBL/GenBank/DDBJ databases">
        <title>A high-quality chromosome-level genome assembly of a woody plant with both climbing and erect habits, Rhamnella rubrinervis.</title>
        <authorList>
            <person name="Lu Z."/>
            <person name="Yang Y."/>
            <person name="Zhu X."/>
            <person name="Sun Y."/>
        </authorList>
    </citation>
    <scope>NUCLEOTIDE SEQUENCE</scope>
    <source>
        <strain evidence="10">BYM</strain>
        <tissue evidence="10">Leaf</tissue>
    </source>
</reference>
<evidence type="ECO:0000313" key="11">
    <source>
        <dbReference type="Proteomes" id="UP000796880"/>
    </source>
</evidence>
<dbReference type="GO" id="GO:0006310">
    <property type="term" value="P:DNA recombination"/>
    <property type="evidence" value="ECO:0007669"/>
    <property type="project" value="UniProtKB-UniRule"/>
</dbReference>
<dbReference type="InterPro" id="IPR014854">
    <property type="entry name" value="Nse4_C"/>
</dbReference>
<accession>A0A8K0MNI1</accession>
<evidence type="ECO:0000256" key="5">
    <source>
        <dbReference type="ARBA" id="ARBA00023204"/>
    </source>
</evidence>
<keyword evidence="5 7" id="KW-0234">DNA repair</keyword>
<comment type="function">
    <text evidence="7">Component of the SMC5-SMC6 complex, that promotes sister chromatid alignment after DNA damage and facilitates double-stranded DNA breaks (DSBs) repair via homologous recombination between sister chromatids.</text>
</comment>
<evidence type="ECO:0000256" key="7">
    <source>
        <dbReference type="RuleBase" id="RU365071"/>
    </source>
</evidence>
<comment type="subcellular location">
    <subcellularLocation>
        <location evidence="1 7">Nucleus</location>
    </subcellularLocation>
</comment>
<evidence type="ECO:0000256" key="3">
    <source>
        <dbReference type="ARBA" id="ARBA00022763"/>
    </source>
</evidence>
<keyword evidence="11" id="KW-1185">Reference proteome</keyword>
<proteinExistence type="inferred from homology"/>
<evidence type="ECO:0000256" key="2">
    <source>
        <dbReference type="ARBA" id="ARBA00008997"/>
    </source>
</evidence>
<comment type="similarity">
    <text evidence="2 7">Belongs to the NSE4 family.</text>
</comment>
<name>A0A8K0MNI1_9ROSA</name>
<dbReference type="PANTHER" id="PTHR16140">
    <property type="entry name" value="NON-STRUCTURAL MAINTENANCE OF CHROMOSOMES ELEMENT 4"/>
    <property type="match status" value="1"/>
</dbReference>